<dbReference type="OrthoDB" id="9772751at2"/>
<gene>
    <name evidence="3" type="primary">rebM_2</name>
    <name evidence="3" type="ORF">CA85_44520</name>
</gene>
<keyword evidence="4" id="KW-1185">Reference proteome</keyword>
<dbReference type="AlphaFoldDB" id="A0A5C5X0D0"/>
<sequence>MIESLPLLRVALGQLLMPQTLARTPEPQIMDSATGVAQYNQALQSKLSIVYAGALLKIHQMRRTKGGRALDLCCGPGHFTLQLAKYFDFDEVIGLDLSGTMIEAANTNAEEWGLADRVRFIHADATSVPFDDASFALVSCNDAAHHLPNLEIVGRLLTEMGRLCSKDGVTLLTDLVRMKNAQVTNWYTDAIGRDYTDKGLHEFQQDFCNSMQAAWLPSELSHVMPNRSDRTWEQIVQRIIPTVQFLASYPTDGSPRQVRGDAPWRIDQPPVPQTLQSQWRLFSRLV</sequence>
<protein>
    <submittedName>
        <fullName evidence="3">Demethylrebeccamycin-D-glucose O-methyltransferase</fullName>
        <ecNumber evidence="3">2.1.1.164</ecNumber>
    </submittedName>
</protein>
<feature type="domain" description="Methyltransferase" evidence="2">
    <location>
        <begin position="70"/>
        <end position="168"/>
    </location>
</feature>
<name>A0A5C5X0D0_9BACT</name>
<dbReference type="EC" id="2.1.1.164" evidence="3"/>
<proteinExistence type="predicted"/>
<dbReference type="Gene3D" id="3.40.50.150">
    <property type="entry name" value="Vaccinia Virus protein VP39"/>
    <property type="match status" value="1"/>
</dbReference>
<comment type="caution">
    <text evidence="3">The sequence shown here is derived from an EMBL/GenBank/DDBJ whole genome shotgun (WGS) entry which is preliminary data.</text>
</comment>
<dbReference type="RefSeq" id="WP_146393283.1">
    <property type="nucleotide sequence ID" value="NZ_SJPK01000015.1"/>
</dbReference>
<dbReference type="Proteomes" id="UP000318053">
    <property type="component" value="Unassembled WGS sequence"/>
</dbReference>
<evidence type="ECO:0000256" key="1">
    <source>
        <dbReference type="SAM" id="MobiDB-lite"/>
    </source>
</evidence>
<accession>A0A5C5X0D0</accession>
<dbReference type="GO" id="GO:0102082">
    <property type="term" value="F:demethylrebeccamycin--D-glucose O-methyltransferase activity"/>
    <property type="evidence" value="ECO:0007669"/>
    <property type="project" value="UniProtKB-EC"/>
</dbReference>
<evidence type="ECO:0000259" key="2">
    <source>
        <dbReference type="Pfam" id="PF13649"/>
    </source>
</evidence>
<reference evidence="3 4" key="1">
    <citation type="submission" date="2019-02" db="EMBL/GenBank/DDBJ databases">
        <title>Deep-cultivation of Planctomycetes and their phenomic and genomic characterization uncovers novel biology.</title>
        <authorList>
            <person name="Wiegand S."/>
            <person name="Jogler M."/>
            <person name="Boedeker C."/>
            <person name="Pinto D."/>
            <person name="Vollmers J."/>
            <person name="Rivas-Marin E."/>
            <person name="Kohn T."/>
            <person name="Peeters S.H."/>
            <person name="Heuer A."/>
            <person name="Rast P."/>
            <person name="Oberbeckmann S."/>
            <person name="Bunk B."/>
            <person name="Jeske O."/>
            <person name="Meyerdierks A."/>
            <person name="Storesund J.E."/>
            <person name="Kallscheuer N."/>
            <person name="Luecker S."/>
            <person name="Lage O.M."/>
            <person name="Pohl T."/>
            <person name="Merkel B.J."/>
            <person name="Hornburger P."/>
            <person name="Mueller R.-W."/>
            <person name="Bruemmer F."/>
            <person name="Labrenz M."/>
            <person name="Spormann A.M."/>
            <person name="Op Den Camp H."/>
            <person name="Overmann J."/>
            <person name="Amann R."/>
            <person name="Jetten M.S.M."/>
            <person name="Mascher T."/>
            <person name="Medema M.H."/>
            <person name="Devos D.P."/>
            <person name="Kaster A.-K."/>
            <person name="Ovreas L."/>
            <person name="Rohde M."/>
            <person name="Galperin M.Y."/>
            <person name="Jogler C."/>
        </authorList>
    </citation>
    <scope>NUCLEOTIDE SEQUENCE [LARGE SCALE GENOMIC DNA]</scope>
    <source>
        <strain evidence="3 4">CA85</strain>
    </source>
</reference>
<feature type="region of interest" description="Disordered" evidence="1">
    <location>
        <begin position="251"/>
        <end position="270"/>
    </location>
</feature>
<evidence type="ECO:0000313" key="4">
    <source>
        <dbReference type="Proteomes" id="UP000318053"/>
    </source>
</evidence>
<dbReference type="GO" id="GO:0032259">
    <property type="term" value="P:methylation"/>
    <property type="evidence" value="ECO:0007669"/>
    <property type="project" value="UniProtKB-KW"/>
</dbReference>
<dbReference type="SUPFAM" id="SSF53335">
    <property type="entry name" value="S-adenosyl-L-methionine-dependent methyltransferases"/>
    <property type="match status" value="1"/>
</dbReference>
<dbReference type="CDD" id="cd02440">
    <property type="entry name" value="AdoMet_MTases"/>
    <property type="match status" value="1"/>
</dbReference>
<keyword evidence="3" id="KW-0489">Methyltransferase</keyword>
<evidence type="ECO:0000313" key="3">
    <source>
        <dbReference type="EMBL" id="TWT56270.1"/>
    </source>
</evidence>
<dbReference type="Pfam" id="PF13649">
    <property type="entry name" value="Methyltransf_25"/>
    <property type="match status" value="1"/>
</dbReference>
<dbReference type="PANTHER" id="PTHR43591">
    <property type="entry name" value="METHYLTRANSFERASE"/>
    <property type="match status" value="1"/>
</dbReference>
<dbReference type="EMBL" id="SJPK01000015">
    <property type="protein sequence ID" value="TWT56270.1"/>
    <property type="molecule type" value="Genomic_DNA"/>
</dbReference>
<organism evidence="3 4">
    <name type="scientific">Allorhodopirellula solitaria</name>
    <dbReference type="NCBI Taxonomy" id="2527987"/>
    <lineage>
        <taxon>Bacteria</taxon>
        <taxon>Pseudomonadati</taxon>
        <taxon>Planctomycetota</taxon>
        <taxon>Planctomycetia</taxon>
        <taxon>Pirellulales</taxon>
        <taxon>Pirellulaceae</taxon>
        <taxon>Allorhodopirellula</taxon>
    </lineage>
</organism>
<dbReference type="InterPro" id="IPR041698">
    <property type="entry name" value="Methyltransf_25"/>
</dbReference>
<dbReference type="InterPro" id="IPR029063">
    <property type="entry name" value="SAM-dependent_MTases_sf"/>
</dbReference>
<keyword evidence="3" id="KW-0808">Transferase</keyword>